<dbReference type="PROSITE" id="PS00818">
    <property type="entry name" value="DPS_1"/>
    <property type="match status" value="1"/>
</dbReference>
<dbReference type="PANTHER" id="PTHR42932">
    <property type="entry name" value="GENERAL STRESS PROTEIN 20U"/>
    <property type="match status" value="1"/>
</dbReference>
<name>A0A9D1M218_9FIRM</name>
<dbReference type="PRINTS" id="PR01346">
    <property type="entry name" value="HELNAPAPROT"/>
</dbReference>
<dbReference type="InterPro" id="IPR002177">
    <property type="entry name" value="DPS_DNA-bd"/>
</dbReference>
<comment type="caution">
    <text evidence="4">The sequence shown here is derived from an EMBL/GenBank/DDBJ whole genome shotgun (WGS) entry which is preliminary data.</text>
</comment>
<protein>
    <submittedName>
        <fullName evidence="4">DNA starvation/stationary phase protection protein</fullName>
    </submittedName>
</protein>
<evidence type="ECO:0000259" key="3">
    <source>
        <dbReference type="Pfam" id="PF00210"/>
    </source>
</evidence>
<dbReference type="InterPro" id="IPR023188">
    <property type="entry name" value="DPS_DNA-bd_CS"/>
</dbReference>
<dbReference type="InterPro" id="IPR012347">
    <property type="entry name" value="Ferritin-like"/>
</dbReference>
<feature type="domain" description="Ferritin/DPS" evidence="3">
    <location>
        <begin position="7"/>
        <end position="143"/>
    </location>
</feature>
<evidence type="ECO:0000313" key="5">
    <source>
        <dbReference type="Proteomes" id="UP000824093"/>
    </source>
</evidence>
<evidence type="ECO:0000256" key="1">
    <source>
        <dbReference type="ARBA" id="ARBA00009497"/>
    </source>
</evidence>
<dbReference type="Proteomes" id="UP000824093">
    <property type="component" value="Unassembled WGS sequence"/>
</dbReference>
<dbReference type="InterPro" id="IPR009078">
    <property type="entry name" value="Ferritin-like_SF"/>
</dbReference>
<dbReference type="Pfam" id="PF00210">
    <property type="entry name" value="Ferritin"/>
    <property type="match status" value="1"/>
</dbReference>
<dbReference type="SUPFAM" id="SSF47240">
    <property type="entry name" value="Ferritin-like"/>
    <property type="match status" value="1"/>
</dbReference>
<accession>A0A9D1M218</accession>
<dbReference type="InterPro" id="IPR008331">
    <property type="entry name" value="Ferritin_DPS_dom"/>
</dbReference>
<dbReference type="Gene3D" id="1.20.1260.10">
    <property type="match status" value="1"/>
</dbReference>
<reference evidence="4" key="1">
    <citation type="submission" date="2020-10" db="EMBL/GenBank/DDBJ databases">
        <authorList>
            <person name="Gilroy R."/>
        </authorList>
    </citation>
    <scope>NUCLEOTIDE SEQUENCE</scope>
    <source>
        <strain evidence="4">CHK195-15760</strain>
    </source>
</reference>
<dbReference type="EMBL" id="DVNH01000048">
    <property type="protein sequence ID" value="HIU52231.1"/>
    <property type="molecule type" value="Genomic_DNA"/>
</dbReference>
<organism evidence="4 5">
    <name type="scientific">Candidatus Merdicola faecigallinarum</name>
    <dbReference type="NCBI Taxonomy" id="2840862"/>
    <lineage>
        <taxon>Bacteria</taxon>
        <taxon>Bacillati</taxon>
        <taxon>Bacillota</taxon>
        <taxon>Clostridia</taxon>
        <taxon>Candidatus Merdicola</taxon>
    </lineage>
</organism>
<evidence type="ECO:0000256" key="2">
    <source>
        <dbReference type="RuleBase" id="RU003875"/>
    </source>
</evidence>
<gene>
    <name evidence="4" type="ORF">IAB70_06445</name>
</gene>
<dbReference type="PANTHER" id="PTHR42932:SF1">
    <property type="entry name" value="GENERAL STRESS PROTEIN 20U"/>
    <property type="match status" value="1"/>
</dbReference>
<dbReference type="GO" id="GO:0008199">
    <property type="term" value="F:ferric iron binding"/>
    <property type="evidence" value="ECO:0007669"/>
    <property type="project" value="InterPro"/>
</dbReference>
<sequence>MESIILELNNFLADLNVFYRKLQNYHWYIEGEHFFVLHEKLEEYYNTVNEQIDEVAEHILTLEGMPLGTMKDYLDVTSIEEAKNKGVSKDEVIKNVKKDYTKLLRKVEDIKKKADAKDCFATSSIMDEYIVQYSKIIWMLNQLDK</sequence>
<dbReference type="PIRSF" id="PIRSF005900">
    <property type="entry name" value="Dps"/>
    <property type="match status" value="1"/>
</dbReference>
<comment type="similarity">
    <text evidence="1 2">Belongs to the Dps family.</text>
</comment>
<reference evidence="4" key="2">
    <citation type="journal article" date="2021" name="PeerJ">
        <title>Extensive microbial diversity within the chicken gut microbiome revealed by metagenomics and culture.</title>
        <authorList>
            <person name="Gilroy R."/>
            <person name="Ravi A."/>
            <person name="Getino M."/>
            <person name="Pursley I."/>
            <person name="Horton D.L."/>
            <person name="Alikhan N.F."/>
            <person name="Baker D."/>
            <person name="Gharbi K."/>
            <person name="Hall N."/>
            <person name="Watson M."/>
            <person name="Adriaenssens E.M."/>
            <person name="Foster-Nyarko E."/>
            <person name="Jarju S."/>
            <person name="Secka A."/>
            <person name="Antonio M."/>
            <person name="Oren A."/>
            <person name="Chaudhuri R.R."/>
            <person name="La Ragione R."/>
            <person name="Hildebrand F."/>
            <person name="Pallen M.J."/>
        </authorList>
    </citation>
    <scope>NUCLEOTIDE SEQUENCE</scope>
    <source>
        <strain evidence="4">CHK195-15760</strain>
    </source>
</reference>
<dbReference type="GO" id="GO:0016722">
    <property type="term" value="F:oxidoreductase activity, acting on metal ions"/>
    <property type="evidence" value="ECO:0007669"/>
    <property type="project" value="InterPro"/>
</dbReference>
<dbReference type="AlphaFoldDB" id="A0A9D1M218"/>
<evidence type="ECO:0000313" key="4">
    <source>
        <dbReference type="EMBL" id="HIU52231.1"/>
    </source>
</evidence>
<dbReference type="CDD" id="cd01043">
    <property type="entry name" value="DPS"/>
    <property type="match status" value="1"/>
</dbReference>
<proteinExistence type="inferred from homology"/>